<feature type="domain" description="Aldehyde dehydrogenase" evidence="3">
    <location>
        <begin position="511"/>
        <end position="937"/>
    </location>
</feature>
<comment type="caution">
    <text evidence="5">The sequence shown here is derived from an EMBL/GenBank/DDBJ whole genome shotgun (WGS) entry which is preliminary data.</text>
</comment>
<evidence type="ECO:0000259" key="3">
    <source>
        <dbReference type="Pfam" id="PF00171"/>
    </source>
</evidence>
<evidence type="ECO:0000259" key="4">
    <source>
        <dbReference type="Pfam" id="PF01619"/>
    </source>
</evidence>
<dbReference type="GO" id="GO:0009898">
    <property type="term" value="C:cytoplasmic side of plasma membrane"/>
    <property type="evidence" value="ECO:0007669"/>
    <property type="project" value="TreeGrafter"/>
</dbReference>
<dbReference type="InterPro" id="IPR002872">
    <property type="entry name" value="Proline_DH_dom"/>
</dbReference>
<feature type="domain" description="Proline dehydrogenase" evidence="4">
    <location>
        <begin position="97"/>
        <end position="352"/>
    </location>
</feature>
<proteinExistence type="predicted"/>
<keyword evidence="6" id="KW-1185">Reference proteome</keyword>
<dbReference type="GO" id="GO:0004657">
    <property type="term" value="F:proline dehydrogenase activity"/>
    <property type="evidence" value="ECO:0007669"/>
    <property type="project" value="UniProtKB-ARBA"/>
</dbReference>
<dbReference type="Pfam" id="PF01619">
    <property type="entry name" value="Pro_dh"/>
    <property type="match status" value="1"/>
</dbReference>
<dbReference type="SUPFAM" id="SSF51730">
    <property type="entry name" value="FAD-linked oxidoreductase"/>
    <property type="match status" value="1"/>
</dbReference>
<evidence type="ECO:0000256" key="2">
    <source>
        <dbReference type="ARBA" id="ARBA00023027"/>
    </source>
</evidence>
<keyword evidence="2" id="KW-0520">NAD</keyword>
<reference evidence="5" key="1">
    <citation type="submission" date="2021-03" db="EMBL/GenBank/DDBJ databases">
        <title>Leucobacter chromiisoli sp. nov., isolated from chromium-containing soil of chemical plant.</title>
        <authorList>
            <person name="Xu Z."/>
        </authorList>
    </citation>
    <scope>NUCLEOTIDE SEQUENCE</scope>
    <source>
        <strain evidence="5">K 70/01</strain>
    </source>
</reference>
<evidence type="ECO:0000313" key="5">
    <source>
        <dbReference type="EMBL" id="MBO2988928.1"/>
    </source>
</evidence>
<dbReference type="Gene3D" id="3.40.309.10">
    <property type="entry name" value="Aldehyde Dehydrogenase, Chain A, domain 2"/>
    <property type="match status" value="1"/>
</dbReference>
<evidence type="ECO:0000256" key="1">
    <source>
        <dbReference type="ARBA" id="ARBA00023002"/>
    </source>
</evidence>
<dbReference type="PANTHER" id="PTHR42862:SF1">
    <property type="entry name" value="DELTA-1-PYRROLINE-5-CARBOXYLATE DEHYDROGENASE 2, ISOFORM A-RELATED"/>
    <property type="match status" value="1"/>
</dbReference>
<dbReference type="InterPro" id="IPR016163">
    <property type="entry name" value="Ald_DH_C"/>
</dbReference>
<accession>A0A939QEY5</accession>
<name>A0A939QEY5_9MICO</name>
<dbReference type="Proteomes" id="UP000668403">
    <property type="component" value="Unassembled WGS sequence"/>
</dbReference>
<keyword evidence="1" id="KW-0560">Oxidoreductase</keyword>
<dbReference type="SUPFAM" id="SSF53720">
    <property type="entry name" value="ALDH-like"/>
    <property type="match status" value="1"/>
</dbReference>
<dbReference type="Pfam" id="PF00171">
    <property type="entry name" value="Aldedh"/>
    <property type="match status" value="1"/>
</dbReference>
<dbReference type="AlphaFoldDB" id="A0A939QEY5"/>
<organism evidence="5 6">
    <name type="scientific">Leucobacter tardus</name>
    <dbReference type="NCBI Taxonomy" id="501483"/>
    <lineage>
        <taxon>Bacteria</taxon>
        <taxon>Bacillati</taxon>
        <taxon>Actinomycetota</taxon>
        <taxon>Actinomycetes</taxon>
        <taxon>Micrococcales</taxon>
        <taxon>Microbacteriaceae</taxon>
        <taxon>Leucobacter</taxon>
    </lineage>
</organism>
<dbReference type="PANTHER" id="PTHR42862">
    <property type="entry name" value="DELTA-1-PYRROLINE-5-CARBOXYLATE DEHYDROGENASE 1, ISOFORM A-RELATED"/>
    <property type="match status" value="1"/>
</dbReference>
<dbReference type="InterPro" id="IPR016162">
    <property type="entry name" value="Ald_DH_N"/>
</dbReference>
<dbReference type="InterPro" id="IPR015590">
    <property type="entry name" value="Aldehyde_DH_dom"/>
</dbReference>
<dbReference type="GO" id="GO:0010133">
    <property type="term" value="P:L-proline catabolic process to L-glutamate"/>
    <property type="evidence" value="ECO:0007669"/>
    <property type="project" value="TreeGrafter"/>
</dbReference>
<protein>
    <submittedName>
        <fullName evidence="5">Proline dehydrogenase family protein</fullName>
    </submittedName>
</protein>
<gene>
    <name evidence="5" type="ORF">J4H85_02780</name>
</gene>
<dbReference type="Gene3D" id="3.40.605.10">
    <property type="entry name" value="Aldehyde Dehydrogenase, Chain A, domain 1"/>
    <property type="match status" value="1"/>
</dbReference>
<dbReference type="InterPro" id="IPR029041">
    <property type="entry name" value="FAD-linked_oxidoreductase-like"/>
</dbReference>
<dbReference type="InterPro" id="IPR050485">
    <property type="entry name" value="Proline_metab_enzyme"/>
</dbReference>
<dbReference type="GO" id="GO:0003842">
    <property type="term" value="F:L-glutamate gamma-semialdehyde dehydrogenase activity"/>
    <property type="evidence" value="ECO:0007669"/>
    <property type="project" value="TreeGrafter"/>
</dbReference>
<dbReference type="EMBL" id="JAGFBF010000001">
    <property type="protein sequence ID" value="MBO2988928.1"/>
    <property type="molecule type" value="Genomic_DNA"/>
</dbReference>
<sequence>MDLLAGSDDAFATAFGLREASRDLPRTLPVRDRLAVRAGGLASLGLPWAVVPIAKRWLRDRAKHLVLPARLPTDPDHPNRAAALAMALERRSTAGLRPSVRLLGTPVHGPAAAEREIERLTALAGFPGVTDLIVDARRVMPGGTDWSTEADVTDAVARLRPLFDAALAHEVGVTLEPGSYREARLVPEVLLRALADPALDRVRAGVGILAELPDSRDILERVLRWAGLRAAEGGAALEVVLGTGGIVGAERIASIQSGLAIPAFEHRTEIDGQLLRLADLALHPEHAAHVRVVVASDDPHLIAAVEAIALERDLVGMLRFRLRAGIGDDLAEHLARTRTGVRIAQPVVRPAEFTGAVDLLLALAAEAADPDSALAGLDGVLRGDNEALAAERERLAAALSAAADPFPPVRRTQQRTREWDPSERDSALFYRAPDDPSPFHTGGLTAAVLGLGRADTGEVQLEAMGTPIAIPVVSQSGFAAEPITDATVTTNRDWARKLLDRAAQVRETTSATEAPSVGAPEVEEILGAARSAGERWASQNHTLRATRLRRAALATVAARDRLTEALAADTGAPITVIDATVTDIVDTARYTGQLAENLNAVRGASFHPDGLGVVIAGAAAPFAEQVESVVALLAAGSAVVWAFPEGQRRAAAVLVEEWVRSGLPVETVTTIALPSGEAPDLDGAVAFARALGAAETAIDRATVFANPGASRALAQRRPDLRLDSRFPAIGSIVVTPAAEIDSAIADVVASAFGQPGPRAAGRAILVGAVHRSRRFREGLADAVRALRVGDSAASGSDDPLALQVGPLPIQPSDAQLRALTRLEKGEEWLVEPRRLDDTGRLWSPGVRTGVASNAQFWEDARGVPVLGIAHAFTLGDAIAAQTAGGGAVAGLQSLDPREMLHWLDRAQAASLAVNRPTTAARVERHPGGAWNDAGAGISALSGGPQRLLTLGTWHVREGTRSSTLHLRGLDPEVQILIEVAQEALSYEEFDELRRAALADVLAWRTSLGVVRDTIGLGIERNALRHWPVPVQIRLSEGAPVAELLRVIAAALLVRAPFTVSTGHVLPEAVTAFLRTQGIALSLESDSDWLERVVVTPPAVDGTPVVRVRMIGGDRVRTAEWMSGGADLALWAEPVTMAGPVELISLLREQAISVRTHRHAMGAPSPELDEWMAEFER</sequence>
<evidence type="ECO:0000313" key="6">
    <source>
        <dbReference type="Proteomes" id="UP000668403"/>
    </source>
</evidence>
<dbReference type="Gene3D" id="3.20.20.220">
    <property type="match status" value="1"/>
</dbReference>
<dbReference type="InterPro" id="IPR016161">
    <property type="entry name" value="Ald_DH/histidinol_DH"/>
</dbReference>